<feature type="transmembrane region" description="Helical" evidence="1">
    <location>
        <begin position="76"/>
        <end position="98"/>
    </location>
</feature>
<keyword evidence="3" id="KW-1185">Reference proteome</keyword>
<evidence type="ECO:0000313" key="2">
    <source>
        <dbReference type="EMBL" id="MFD1361131.1"/>
    </source>
</evidence>
<dbReference type="EMBL" id="JBHTNH010000007">
    <property type="protein sequence ID" value="MFD1361131.1"/>
    <property type="molecule type" value="Genomic_DNA"/>
</dbReference>
<feature type="transmembrane region" description="Helical" evidence="1">
    <location>
        <begin position="250"/>
        <end position="272"/>
    </location>
</feature>
<feature type="transmembrane region" description="Helical" evidence="1">
    <location>
        <begin position="20"/>
        <end position="42"/>
    </location>
</feature>
<keyword evidence="1" id="KW-0812">Transmembrane</keyword>
<dbReference type="RefSeq" id="WP_382398413.1">
    <property type="nucleotide sequence ID" value="NZ_JBHTNH010000007.1"/>
</dbReference>
<feature type="transmembrane region" description="Helical" evidence="1">
    <location>
        <begin position="218"/>
        <end position="238"/>
    </location>
</feature>
<name>A0ABW3ZRV3_9BACI</name>
<evidence type="ECO:0000313" key="3">
    <source>
        <dbReference type="Proteomes" id="UP001597178"/>
    </source>
</evidence>
<reference evidence="3" key="1">
    <citation type="journal article" date="2019" name="Int. J. Syst. Evol. Microbiol.">
        <title>The Global Catalogue of Microorganisms (GCM) 10K type strain sequencing project: providing services to taxonomists for standard genome sequencing and annotation.</title>
        <authorList>
            <consortium name="The Broad Institute Genomics Platform"/>
            <consortium name="The Broad Institute Genome Sequencing Center for Infectious Disease"/>
            <person name="Wu L."/>
            <person name="Ma J."/>
        </authorList>
    </citation>
    <scope>NUCLEOTIDE SEQUENCE [LARGE SCALE GENOMIC DNA]</scope>
    <source>
        <strain evidence="3">CCUG 54822</strain>
    </source>
</reference>
<dbReference type="Proteomes" id="UP001597178">
    <property type="component" value="Unassembled WGS sequence"/>
</dbReference>
<evidence type="ECO:0008006" key="4">
    <source>
        <dbReference type="Google" id="ProtNLM"/>
    </source>
</evidence>
<sequence length="278" mass="31545">MNRFVKLTNFELSRFMKLYLVLVALTIIVQMAGVIVTANSYMAEANKMIFEEGLLSQAQFIEQYGPMSFLNVVHSLWFMGPIAFCAAALLFYIFMIWYRDWFGKNTFIYRLLMLPTARLNVYLAKAVSIVLMVLGLVSVQLIILPLENSVLKWLVPIDFRADMTVGQIVNLDNYLSILIPQTFTEFILYYGAGFMAVSVLFTALLIERSFGWKGIVLGIGYTALSVIIMISPLLAIAFMDHYYLYPLETLGMEIGLGLLVTVGSLWMGHYLLTRKITV</sequence>
<keyword evidence="1" id="KW-1133">Transmembrane helix</keyword>
<keyword evidence="1" id="KW-0472">Membrane</keyword>
<evidence type="ECO:0000256" key="1">
    <source>
        <dbReference type="SAM" id="Phobius"/>
    </source>
</evidence>
<proteinExistence type="predicted"/>
<feature type="transmembrane region" description="Helical" evidence="1">
    <location>
        <begin position="119"/>
        <end position="143"/>
    </location>
</feature>
<gene>
    <name evidence="2" type="ORF">ACFQ4A_05530</name>
</gene>
<accession>A0ABW3ZRV3</accession>
<protein>
    <recommendedName>
        <fullName evidence="4">ABC transporter permease</fullName>
    </recommendedName>
</protein>
<comment type="caution">
    <text evidence="2">The sequence shown here is derived from an EMBL/GenBank/DDBJ whole genome shotgun (WGS) entry which is preliminary data.</text>
</comment>
<feature type="transmembrane region" description="Helical" evidence="1">
    <location>
        <begin position="187"/>
        <end position="206"/>
    </location>
</feature>
<organism evidence="2 3">
    <name type="scientific">Lentibacillus salinarum</name>
    <dbReference type="NCBI Taxonomy" id="446820"/>
    <lineage>
        <taxon>Bacteria</taxon>
        <taxon>Bacillati</taxon>
        <taxon>Bacillota</taxon>
        <taxon>Bacilli</taxon>
        <taxon>Bacillales</taxon>
        <taxon>Bacillaceae</taxon>
        <taxon>Lentibacillus</taxon>
    </lineage>
</organism>